<dbReference type="Pfam" id="PF18052">
    <property type="entry name" value="Rx_N"/>
    <property type="match status" value="1"/>
</dbReference>
<keyword evidence="3" id="KW-0611">Plant defense</keyword>
<protein>
    <recommendedName>
        <fullName evidence="5">Disease resistance N-terminal domain-containing protein</fullName>
    </recommendedName>
</protein>
<reference evidence="7" key="1">
    <citation type="submission" date="2016-06" db="EMBL/GenBank/DDBJ databases">
        <title>Parallel loss of symbiosis genes in relatives of nitrogen-fixing non-legume Parasponia.</title>
        <authorList>
            <person name="Van Velzen R."/>
            <person name="Holmer R."/>
            <person name="Bu F."/>
            <person name="Rutten L."/>
            <person name="Van Zeijl A."/>
            <person name="Liu W."/>
            <person name="Santuari L."/>
            <person name="Cao Q."/>
            <person name="Sharma T."/>
            <person name="Shen D."/>
            <person name="Roswanjaya Y."/>
            <person name="Wardhani T."/>
            <person name="Kalhor M.S."/>
            <person name="Jansen J."/>
            <person name="Van den Hoogen J."/>
            <person name="Gungor B."/>
            <person name="Hartog M."/>
            <person name="Hontelez J."/>
            <person name="Verver J."/>
            <person name="Yang W.-C."/>
            <person name="Schijlen E."/>
            <person name="Repin R."/>
            <person name="Schilthuizen M."/>
            <person name="Schranz E."/>
            <person name="Heidstra R."/>
            <person name="Miyata K."/>
            <person name="Fedorova E."/>
            <person name="Kohlen W."/>
            <person name="Bisseling T."/>
            <person name="Smit S."/>
            <person name="Geurts R."/>
        </authorList>
    </citation>
    <scope>NUCLEOTIDE SEQUENCE [LARGE SCALE GENOMIC DNA]</scope>
    <source>
        <strain evidence="7">cv. WU1-14</strain>
    </source>
</reference>
<keyword evidence="4" id="KW-0732">Signal</keyword>
<keyword evidence="1" id="KW-0677">Repeat</keyword>
<evidence type="ECO:0000256" key="2">
    <source>
        <dbReference type="ARBA" id="ARBA00022741"/>
    </source>
</evidence>
<gene>
    <name evidence="6" type="ORF">PanWU01x14_051020</name>
</gene>
<evidence type="ECO:0000256" key="3">
    <source>
        <dbReference type="ARBA" id="ARBA00022821"/>
    </source>
</evidence>
<keyword evidence="7" id="KW-1185">Reference proteome</keyword>
<dbReference type="Gene3D" id="1.20.5.4130">
    <property type="match status" value="1"/>
</dbReference>
<evidence type="ECO:0000313" key="6">
    <source>
        <dbReference type="EMBL" id="PON74270.1"/>
    </source>
</evidence>
<proteinExistence type="predicted"/>
<evidence type="ECO:0000256" key="4">
    <source>
        <dbReference type="SAM" id="SignalP"/>
    </source>
</evidence>
<evidence type="ECO:0000313" key="7">
    <source>
        <dbReference type="Proteomes" id="UP000237105"/>
    </source>
</evidence>
<comment type="caution">
    <text evidence="6">The sequence shown here is derived from an EMBL/GenBank/DDBJ whole genome shotgun (WGS) entry which is preliminary data.</text>
</comment>
<dbReference type="AlphaFoldDB" id="A0A2P5DLV2"/>
<dbReference type="InterPro" id="IPR041118">
    <property type="entry name" value="Rx_N"/>
</dbReference>
<organism evidence="6 7">
    <name type="scientific">Parasponia andersonii</name>
    <name type="common">Sponia andersonii</name>
    <dbReference type="NCBI Taxonomy" id="3476"/>
    <lineage>
        <taxon>Eukaryota</taxon>
        <taxon>Viridiplantae</taxon>
        <taxon>Streptophyta</taxon>
        <taxon>Embryophyta</taxon>
        <taxon>Tracheophyta</taxon>
        <taxon>Spermatophyta</taxon>
        <taxon>Magnoliopsida</taxon>
        <taxon>eudicotyledons</taxon>
        <taxon>Gunneridae</taxon>
        <taxon>Pentapetalae</taxon>
        <taxon>rosids</taxon>
        <taxon>fabids</taxon>
        <taxon>Rosales</taxon>
        <taxon>Cannabaceae</taxon>
        <taxon>Parasponia</taxon>
    </lineage>
</organism>
<dbReference type="EMBL" id="JXTB01000029">
    <property type="protein sequence ID" value="PON74270.1"/>
    <property type="molecule type" value="Genomic_DNA"/>
</dbReference>
<dbReference type="Proteomes" id="UP000237105">
    <property type="component" value="Unassembled WGS sequence"/>
</dbReference>
<accession>A0A2P5DLV2</accession>
<dbReference type="GO" id="GO:0006952">
    <property type="term" value="P:defense response"/>
    <property type="evidence" value="ECO:0007669"/>
    <property type="project" value="UniProtKB-KW"/>
</dbReference>
<keyword evidence="2" id="KW-0547">Nucleotide-binding</keyword>
<evidence type="ECO:0000256" key="1">
    <source>
        <dbReference type="ARBA" id="ARBA00022737"/>
    </source>
</evidence>
<feature type="domain" description="Disease resistance N-terminal" evidence="5">
    <location>
        <begin position="11"/>
        <end position="103"/>
    </location>
</feature>
<sequence length="146" mass="16010">MAAELVGGALLSALLDALAAKLDSEVVNFFKGKESIVRLVKELKTTLSSAGLLLIDAEEKLIRDQAVKKWLDDLKETIYGADDVVYKIDTEALRNELEGESQSSCTCKESLLEGGLPSSVRQIYILHCWRLTHGLRRGGISNSHLP</sequence>
<name>A0A2P5DLV2_PARAD</name>
<feature type="chain" id="PRO_5015103533" description="Disease resistance N-terminal domain-containing protein" evidence="4">
    <location>
        <begin position="20"/>
        <end position="146"/>
    </location>
</feature>
<dbReference type="OrthoDB" id="1194197at2759"/>
<evidence type="ECO:0000259" key="5">
    <source>
        <dbReference type="Pfam" id="PF18052"/>
    </source>
</evidence>
<dbReference type="GO" id="GO:0000166">
    <property type="term" value="F:nucleotide binding"/>
    <property type="evidence" value="ECO:0007669"/>
    <property type="project" value="UniProtKB-KW"/>
</dbReference>
<dbReference type="STRING" id="3476.A0A2P5DLV2"/>
<feature type="signal peptide" evidence="4">
    <location>
        <begin position="1"/>
        <end position="19"/>
    </location>
</feature>